<dbReference type="Proteomes" id="UP000249396">
    <property type="component" value="Unassembled WGS sequence"/>
</dbReference>
<evidence type="ECO:0000259" key="9">
    <source>
        <dbReference type="Pfam" id="PF08491"/>
    </source>
</evidence>
<organism evidence="10 11">
    <name type="scientific">Candidatus Methylumidiphilus alinenensis</name>
    <dbReference type="NCBI Taxonomy" id="2202197"/>
    <lineage>
        <taxon>Bacteria</taxon>
        <taxon>Pseudomonadati</taxon>
        <taxon>Pseudomonadota</taxon>
        <taxon>Gammaproteobacteria</taxon>
        <taxon>Methylococcales</taxon>
        <taxon>Candidatus Methylumidiphilus</taxon>
    </lineage>
</organism>
<evidence type="ECO:0000256" key="3">
    <source>
        <dbReference type="ARBA" id="ARBA00008802"/>
    </source>
</evidence>
<dbReference type="InterPro" id="IPR013698">
    <property type="entry name" value="Squalene_epoxidase"/>
</dbReference>
<comment type="similarity">
    <text evidence="3">Belongs to the squalene monooxygenase family.</text>
</comment>
<dbReference type="AlphaFoldDB" id="A0A2W4SZT5"/>
<keyword evidence="6" id="KW-0274">FAD</keyword>
<dbReference type="PANTHER" id="PTHR10835">
    <property type="entry name" value="SQUALENE MONOOXYGENASE"/>
    <property type="match status" value="1"/>
</dbReference>
<dbReference type="GO" id="GO:0016020">
    <property type="term" value="C:membrane"/>
    <property type="evidence" value="ECO:0007669"/>
    <property type="project" value="UniProtKB-SubCell"/>
</dbReference>
<accession>A0A2W4SZT5</accession>
<dbReference type="EMBL" id="QJPH01000370">
    <property type="protein sequence ID" value="PZN75957.1"/>
    <property type="molecule type" value="Genomic_DNA"/>
</dbReference>
<evidence type="ECO:0000313" key="10">
    <source>
        <dbReference type="EMBL" id="PZN75957.1"/>
    </source>
</evidence>
<gene>
    <name evidence="10" type="ORF">DM484_17585</name>
</gene>
<evidence type="ECO:0000313" key="11">
    <source>
        <dbReference type="Proteomes" id="UP000249396"/>
    </source>
</evidence>
<dbReference type="InterPro" id="IPR036188">
    <property type="entry name" value="FAD/NAD-bd_sf"/>
</dbReference>
<reference evidence="10 11" key="1">
    <citation type="journal article" date="2018" name="Aquat. Microb. Ecol.">
        <title>Gammaproteobacterial methanotrophs dominate.</title>
        <authorList>
            <person name="Rissanen A.J."/>
            <person name="Saarenheimo J."/>
            <person name="Tiirola M."/>
            <person name="Peura S."/>
            <person name="Aalto S.L."/>
            <person name="Karvinen A."/>
            <person name="Nykanen H."/>
        </authorList>
    </citation>
    <scope>NUCLEOTIDE SEQUENCE [LARGE SCALE GENOMIC DNA]</scope>
    <source>
        <strain evidence="10">AMbin10</strain>
    </source>
</reference>
<evidence type="ECO:0000256" key="6">
    <source>
        <dbReference type="ARBA" id="ARBA00022827"/>
    </source>
</evidence>
<dbReference type="GO" id="GO:0050660">
    <property type="term" value="F:flavin adenine dinucleotide binding"/>
    <property type="evidence" value="ECO:0007669"/>
    <property type="project" value="InterPro"/>
</dbReference>
<comment type="caution">
    <text evidence="10">The sequence shown here is derived from an EMBL/GenBank/DDBJ whole genome shotgun (WGS) entry which is preliminary data.</text>
</comment>
<dbReference type="GO" id="GO:0004506">
    <property type="term" value="F:squalene monooxygenase activity"/>
    <property type="evidence" value="ECO:0007669"/>
    <property type="project" value="UniProtKB-EC"/>
</dbReference>
<keyword evidence="8" id="KW-0472">Membrane</keyword>
<evidence type="ECO:0000256" key="7">
    <source>
        <dbReference type="ARBA" id="ARBA00023002"/>
    </source>
</evidence>
<dbReference type="SUPFAM" id="SSF51905">
    <property type="entry name" value="FAD/NAD(P)-binding domain"/>
    <property type="match status" value="1"/>
</dbReference>
<name>A0A2W4SZT5_9GAMM</name>
<evidence type="ECO:0000256" key="2">
    <source>
        <dbReference type="ARBA" id="ARBA00004370"/>
    </source>
</evidence>
<evidence type="ECO:0000256" key="1">
    <source>
        <dbReference type="ARBA" id="ARBA00001974"/>
    </source>
</evidence>
<comment type="cofactor">
    <cofactor evidence="1">
        <name>FAD</name>
        <dbReference type="ChEBI" id="CHEBI:57692"/>
    </cofactor>
</comment>
<keyword evidence="5" id="KW-0285">Flavoprotein</keyword>
<feature type="domain" description="Squalene epoxidase" evidence="9">
    <location>
        <begin position="163"/>
        <end position="410"/>
    </location>
</feature>
<protein>
    <recommendedName>
        <fullName evidence="4">squalene monooxygenase</fullName>
        <ecNumber evidence="4">1.14.14.17</ecNumber>
    </recommendedName>
</protein>
<dbReference type="Gene3D" id="3.50.50.60">
    <property type="entry name" value="FAD/NAD(P)-binding domain"/>
    <property type="match status" value="1"/>
</dbReference>
<dbReference type="PANTHER" id="PTHR10835:SF0">
    <property type="entry name" value="SQUALENE MONOOXYGENASE"/>
    <property type="match status" value="1"/>
</dbReference>
<dbReference type="PRINTS" id="PR00420">
    <property type="entry name" value="RNGMNOXGNASE"/>
</dbReference>
<keyword evidence="7" id="KW-0560">Oxidoreductase</keyword>
<dbReference type="Pfam" id="PF08491">
    <property type="entry name" value="SE"/>
    <property type="match status" value="1"/>
</dbReference>
<dbReference type="GO" id="GO:0016126">
    <property type="term" value="P:sterol biosynthetic process"/>
    <property type="evidence" value="ECO:0007669"/>
    <property type="project" value="InterPro"/>
</dbReference>
<dbReference type="EC" id="1.14.14.17" evidence="4"/>
<sequence length="452" mass="49347">MKNDTIDREVVDVLIAGGSIAGAAAAAALSKLGLSILIVEPGPAPGRRLAGELIHPPGIEGLCELGLLDENEPLGSAVSGFAIFPANQGEESDCMILPYGESKGKLRCGMAIEHTLLKEHLLERVATFPGVSTRIGSRVTAMEGEGPFVAVVSSADGDTRVEARLILGADGPMSQMRKMVGISHVTQRYSGMMGAEVEEKYLPHAGYGNIFLNPVGVAYAYAIGGGRARIMFEVLRDADPKESIRTHLSFFPDSLREAVEQNMDENKPLAAANYCIIPEASVKSNFALVGDARGCCHPLTASGITAAVKDALILRDSLMETKRGDQFNFNAALRRFSRICGRLQLTRRTLAEELREAFLSQTPSDLLLNQCIFSYWRKSANGRMRSMELLSMLDSSIYSLAVQYALVALHVFRLFPRWAKEKKLSAWFMGVFKLFSKSLEFQHTALTQWLKA</sequence>
<evidence type="ECO:0000256" key="4">
    <source>
        <dbReference type="ARBA" id="ARBA00012312"/>
    </source>
</evidence>
<proteinExistence type="inferred from homology"/>
<comment type="subcellular location">
    <subcellularLocation>
        <location evidence="2">Membrane</location>
    </subcellularLocation>
</comment>
<evidence type="ECO:0000256" key="8">
    <source>
        <dbReference type="ARBA" id="ARBA00023136"/>
    </source>
</evidence>
<dbReference type="InterPro" id="IPR040125">
    <property type="entry name" value="Squalene_monox"/>
</dbReference>
<evidence type="ECO:0000256" key="5">
    <source>
        <dbReference type="ARBA" id="ARBA00022630"/>
    </source>
</evidence>
<keyword evidence="10" id="KW-0503">Monooxygenase</keyword>